<reference evidence="1 2" key="2">
    <citation type="submission" date="2019-08" db="EMBL/GenBank/DDBJ databases">
        <title>Jejuicoccus antrihumi gen. nov., sp. nov., a new member of the family Dermacoccaceae isolated from a cave.</title>
        <authorList>
            <person name="Schumann P."/>
            <person name="Kim I.S."/>
        </authorList>
    </citation>
    <scope>NUCLEOTIDE SEQUENCE [LARGE SCALE GENOMIC DNA]</scope>
    <source>
        <strain evidence="1 2">C5-26</strain>
    </source>
</reference>
<evidence type="ECO:0000313" key="1">
    <source>
        <dbReference type="EMBL" id="TWP35286.1"/>
    </source>
</evidence>
<name>A0A563DYI2_9MICO</name>
<dbReference type="InterPro" id="IPR032710">
    <property type="entry name" value="NTF2-like_dom_sf"/>
</dbReference>
<dbReference type="Proteomes" id="UP000320244">
    <property type="component" value="Unassembled WGS sequence"/>
</dbReference>
<dbReference type="Pfam" id="PF07080">
    <property type="entry name" value="DUF1348"/>
    <property type="match status" value="1"/>
</dbReference>
<dbReference type="Gene3D" id="3.10.450.50">
    <property type="match status" value="1"/>
</dbReference>
<proteinExistence type="predicted"/>
<reference evidence="1 2" key="1">
    <citation type="submission" date="2019-05" db="EMBL/GenBank/DDBJ databases">
        <authorList>
            <person name="Lee S.D."/>
        </authorList>
    </citation>
    <scope>NUCLEOTIDE SEQUENCE [LARGE SCALE GENOMIC DNA]</scope>
    <source>
        <strain evidence="1 2">C5-26</strain>
    </source>
</reference>
<gene>
    <name evidence="1" type="ORF">FGL98_14285</name>
</gene>
<dbReference type="PANTHER" id="PTHR31757:SF0">
    <property type="entry name" value="SLL0781 PROTEIN"/>
    <property type="match status" value="1"/>
</dbReference>
<dbReference type="EMBL" id="VCQV01000020">
    <property type="protein sequence ID" value="TWP35286.1"/>
    <property type="molecule type" value="Genomic_DNA"/>
</dbReference>
<comment type="caution">
    <text evidence="1">The sequence shown here is derived from an EMBL/GenBank/DDBJ whole genome shotgun (WGS) entry which is preliminary data.</text>
</comment>
<keyword evidence="2" id="KW-1185">Reference proteome</keyword>
<dbReference type="AlphaFoldDB" id="A0A563DYI2"/>
<dbReference type="RefSeq" id="WP_146317576.1">
    <property type="nucleotide sequence ID" value="NZ_VCQV01000020.1"/>
</dbReference>
<dbReference type="SUPFAM" id="SSF54427">
    <property type="entry name" value="NTF2-like"/>
    <property type="match status" value="1"/>
</dbReference>
<dbReference type="InterPro" id="IPR009783">
    <property type="entry name" value="DUF1348"/>
</dbReference>
<accession>A0A563DYI2</accession>
<protein>
    <submittedName>
        <fullName evidence="1">Nuclear transport factor 2 family protein</fullName>
    </submittedName>
</protein>
<sequence length="154" mass="18134">MTEQRPPLPPFDEHSALQKVQGAEDAWNTCDPVKVASGYSEDSVWRNRDSFITGREQIITLLRDKWSRELDYALRKQLWSFSGNRIAVRYQYESHDPSGQWWRSYGNELWEYDEFGLNCRRESSINDIKISESQRRIFGPRSESDRGQDVIALQ</sequence>
<organism evidence="1 2">
    <name type="scientific">Leekyejoonella antrihumi</name>
    <dbReference type="NCBI Taxonomy" id="1660198"/>
    <lineage>
        <taxon>Bacteria</taxon>
        <taxon>Bacillati</taxon>
        <taxon>Actinomycetota</taxon>
        <taxon>Actinomycetes</taxon>
        <taxon>Micrococcales</taxon>
        <taxon>Dermacoccaceae</taxon>
        <taxon>Leekyejoonella</taxon>
    </lineage>
</organism>
<evidence type="ECO:0000313" key="2">
    <source>
        <dbReference type="Proteomes" id="UP000320244"/>
    </source>
</evidence>
<dbReference type="PANTHER" id="PTHR31757">
    <property type="entry name" value="SLL0781 PROTEIN"/>
    <property type="match status" value="1"/>
</dbReference>
<dbReference type="OrthoDB" id="9787970at2"/>